<name>Q8DHP6_THEVB</name>
<dbReference type="KEGG" id="tel:tll1899"/>
<evidence type="ECO:0000256" key="2">
    <source>
        <dbReference type="ARBA" id="ARBA00021315"/>
    </source>
</evidence>
<evidence type="ECO:0000256" key="7">
    <source>
        <dbReference type="ARBA" id="ARBA00033408"/>
    </source>
</evidence>
<dbReference type="RefSeq" id="WP_011057736.1">
    <property type="nucleotide sequence ID" value="NC_004113.1"/>
</dbReference>
<evidence type="ECO:0000256" key="6">
    <source>
        <dbReference type="ARBA" id="ARBA00023204"/>
    </source>
</evidence>
<dbReference type="EnsemblBacteria" id="BAC09451">
    <property type="protein sequence ID" value="BAC09451"/>
    <property type="gene ID" value="BAC09451"/>
</dbReference>
<dbReference type="GO" id="GO:0043590">
    <property type="term" value="C:bacterial nucleoid"/>
    <property type="evidence" value="ECO:0007669"/>
    <property type="project" value="TreeGrafter"/>
</dbReference>
<organism evidence="8 9">
    <name type="scientific">Thermosynechococcus vestitus (strain NIES-2133 / IAM M-273 / BP-1)</name>
    <dbReference type="NCBI Taxonomy" id="197221"/>
    <lineage>
        <taxon>Bacteria</taxon>
        <taxon>Bacillati</taxon>
        <taxon>Cyanobacteriota</taxon>
        <taxon>Cyanophyceae</taxon>
        <taxon>Acaryochloridales</taxon>
        <taxon>Thermosynechococcaceae</taxon>
        <taxon>Thermosynechococcus</taxon>
    </lineage>
</organism>
<dbReference type="STRING" id="197221.gene:10748505"/>
<dbReference type="Gene3D" id="3.40.50.300">
    <property type="entry name" value="P-loop containing nucleotide triphosphate hydrolases"/>
    <property type="match status" value="1"/>
</dbReference>
<dbReference type="Proteomes" id="UP000000440">
    <property type="component" value="Chromosome"/>
</dbReference>
<evidence type="ECO:0000256" key="1">
    <source>
        <dbReference type="ARBA" id="ARBA00009441"/>
    </source>
</evidence>
<comment type="similarity">
    <text evidence="1">Belongs to the RecN family.</text>
</comment>
<sequence>MSSLGKQGQESHRIHQLQRLCRKYGPDLASVIAYRDRIQAELAALKDATTSQECLEAEVAQRRQVFEQASEQLHQLRQGAAERLQQDLLAHLGPLGLPQARFTVQLTTTEASSSGSDEITFLWSANPGQPLQPLGETASGGEMKWLALPVM</sequence>
<dbReference type="AlphaFoldDB" id="Q8DHP6"/>
<evidence type="ECO:0000313" key="9">
    <source>
        <dbReference type="Proteomes" id="UP000000440"/>
    </source>
</evidence>
<dbReference type="GO" id="GO:0005524">
    <property type="term" value="F:ATP binding"/>
    <property type="evidence" value="ECO:0007669"/>
    <property type="project" value="UniProtKB-KW"/>
</dbReference>
<dbReference type="PATRIC" id="fig|197221.4.peg.1985"/>
<evidence type="ECO:0000256" key="4">
    <source>
        <dbReference type="ARBA" id="ARBA00022763"/>
    </source>
</evidence>
<keyword evidence="5" id="KW-0067">ATP-binding</keyword>
<dbReference type="GO" id="GO:0006310">
    <property type="term" value="P:DNA recombination"/>
    <property type="evidence" value="ECO:0007669"/>
    <property type="project" value="InterPro"/>
</dbReference>
<gene>
    <name evidence="8" type="ordered locus">tll1899</name>
</gene>
<dbReference type="InterPro" id="IPR027417">
    <property type="entry name" value="P-loop_NTPase"/>
</dbReference>
<dbReference type="GO" id="GO:0009432">
    <property type="term" value="P:SOS response"/>
    <property type="evidence" value="ECO:0007669"/>
    <property type="project" value="TreeGrafter"/>
</dbReference>
<dbReference type="PANTHER" id="PTHR11059">
    <property type="entry name" value="DNA REPAIR PROTEIN RECN"/>
    <property type="match status" value="1"/>
</dbReference>
<evidence type="ECO:0000313" key="8">
    <source>
        <dbReference type="EMBL" id="BAC09451.1"/>
    </source>
</evidence>
<dbReference type="PANTHER" id="PTHR11059:SF0">
    <property type="entry name" value="DNA REPAIR PROTEIN RECN"/>
    <property type="match status" value="1"/>
</dbReference>
<keyword evidence="3" id="KW-0547">Nucleotide-binding</keyword>
<evidence type="ECO:0000256" key="3">
    <source>
        <dbReference type="ARBA" id="ARBA00022741"/>
    </source>
</evidence>
<dbReference type="InterPro" id="IPR004604">
    <property type="entry name" value="DNA_recomb/repair_RecN"/>
</dbReference>
<accession>Q8DHP6</accession>
<reference evidence="8 9" key="1">
    <citation type="journal article" date="2002" name="DNA Res.">
        <title>Complete genome structure of the thermophilic cyanobacterium Thermosynechococcus elongatus BP-1.</title>
        <authorList>
            <person name="Nakamura Y."/>
            <person name="Kaneko T."/>
            <person name="Sato S."/>
            <person name="Ikeuchi M."/>
            <person name="Katoh H."/>
            <person name="Sasamoto S."/>
            <person name="Watanabe A."/>
            <person name="Iriguchi M."/>
            <person name="Kawashima K."/>
            <person name="Kimura T."/>
            <person name="Kishida Y."/>
            <person name="Kiyokawa C."/>
            <person name="Kohara M."/>
            <person name="Matsumoto M."/>
            <person name="Matsuno A."/>
            <person name="Nakazaki N."/>
            <person name="Shimpo S."/>
            <person name="Sugimoto M."/>
            <person name="Takeuchi C."/>
            <person name="Yamada M."/>
            <person name="Tabata S."/>
        </authorList>
    </citation>
    <scope>NUCLEOTIDE SEQUENCE [LARGE SCALE GENOMIC DNA]</scope>
    <source>
        <strain evidence="9">IAM M-273 / NIES-2133 / BP-1</strain>
    </source>
</reference>
<keyword evidence="6" id="KW-0234">DNA repair</keyword>
<keyword evidence="4" id="KW-0227">DNA damage</keyword>
<dbReference type="SUPFAM" id="SSF52540">
    <property type="entry name" value="P-loop containing nucleoside triphosphate hydrolases"/>
    <property type="match status" value="1"/>
</dbReference>
<keyword evidence="9" id="KW-1185">Reference proteome</keyword>
<evidence type="ECO:0000256" key="5">
    <source>
        <dbReference type="ARBA" id="ARBA00022840"/>
    </source>
</evidence>
<dbReference type="EMBL" id="BA000039">
    <property type="protein sequence ID" value="BAC09451.1"/>
    <property type="molecule type" value="Genomic_DNA"/>
</dbReference>
<proteinExistence type="inferred from homology"/>
<protein>
    <recommendedName>
        <fullName evidence="2">DNA repair protein RecN</fullName>
    </recommendedName>
    <alternativeName>
        <fullName evidence="7">Recombination protein N</fullName>
    </alternativeName>
</protein>
<dbReference type="GO" id="GO:0006281">
    <property type="term" value="P:DNA repair"/>
    <property type="evidence" value="ECO:0007669"/>
    <property type="project" value="UniProtKB-KW"/>
</dbReference>
<dbReference type="eggNOG" id="COG0497">
    <property type="taxonomic scope" value="Bacteria"/>
</dbReference>